<feature type="region of interest" description="Disordered" evidence="1">
    <location>
        <begin position="49"/>
        <end position="68"/>
    </location>
</feature>
<accession>A0ABP1QBG3</accession>
<dbReference type="EMBL" id="CAXLJM020000028">
    <property type="protein sequence ID" value="CAL8096865.1"/>
    <property type="molecule type" value="Genomic_DNA"/>
</dbReference>
<protein>
    <recommendedName>
        <fullName evidence="5">Allatotropin</fullName>
    </recommendedName>
</protein>
<proteinExistence type="predicted"/>
<evidence type="ECO:0000256" key="2">
    <source>
        <dbReference type="SAM" id="SignalP"/>
    </source>
</evidence>
<dbReference type="PROSITE" id="PS00018">
    <property type="entry name" value="EF_HAND_1"/>
    <property type="match status" value="1"/>
</dbReference>
<keyword evidence="2" id="KW-0732">Signal</keyword>
<gene>
    <name evidence="3" type="ORF">ODALV1_LOCUS9473</name>
</gene>
<evidence type="ECO:0008006" key="5">
    <source>
        <dbReference type="Google" id="ProtNLM"/>
    </source>
</evidence>
<dbReference type="Proteomes" id="UP001642540">
    <property type="component" value="Unassembled WGS sequence"/>
</dbReference>
<name>A0ABP1QBG3_9HEXA</name>
<organism evidence="3 4">
    <name type="scientific">Orchesella dallaii</name>
    <dbReference type="NCBI Taxonomy" id="48710"/>
    <lineage>
        <taxon>Eukaryota</taxon>
        <taxon>Metazoa</taxon>
        <taxon>Ecdysozoa</taxon>
        <taxon>Arthropoda</taxon>
        <taxon>Hexapoda</taxon>
        <taxon>Collembola</taxon>
        <taxon>Entomobryomorpha</taxon>
        <taxon>Entomobryoidea</taxon>
        <taxon>Orchesellidae</taxon>
        <taxon>Orchesellinae</taxon>
        <taxon>Orchesella</taxon>
    </lineage>
</organism>
<feature type="signal peptide" evidence="2">
    <location>
        <begin position="1"/>
        <end position="23"/>
    </location>
</feature>
<evidence type="ECO:0000313" key="3">
    <source>
        <dbReference type="EMBL" id="CAL8096865.1"/>
    </source>
</evidence>
<comment type="caution">
    <text evidence="3">The sequence shown here is derived from an EMBL/GenBank/DDBJ whole genome shotgun (WGS) entry which is preliminary data.</text>
</comment>
<sequence length="135" mass="14904">MDKMSRFYLHFAILGLIIGMTVATGSSGNTGRSGYPRANRGFRNSQLSTARGFGKRDSGSLVSNSRSSQGLPLPNYEGFLPVVFDTSRTNYPTSWLVELLQNNPEVAKFIVDRLVDENGDGELTPGELTRRACYY</sequence>
<reference evidence="3 4" key="1">
    <citation type="submission" date="2024-08" db="EMBL/GenBank/DDBJ databases">
        <authorList>
            <person name="Cucini C."/>
            <person name="Frati F."/>
        </authorList>
    </citation>
    <scope>NUCLEOTIDE SEQUENCE [LARGE SCALE GENOMIC DNA]</scope>
</reference>
<dbReference type="InterPro" id="IPR018247">
    <property type="entry name" value="EF_Hand_1_Ca_BS"/>
</dbReference>
<feature type="chain" id="PRO_5045706356" description="Allatotropin" evidence="2">
    <location>
        <begin position="24"/>
        <end position="135"/>
    </location>
</feature>
<keyword evidence="4" id="KW-1185">Reference proteome</keyword>
<evidence type="ECO:0000313" key="4">
    <source>
        <dbReference type="Proteomes" id="UP001642540"/>
    </source>
</evidence>
<evidence type="ECO:0000256" key="1">
    <source>
        <dbReference type="SAM" id="MobiDB-lite"/>
    </source>
</evidence>